<protein>
    <submittedName>
        <fullName evidence="1">Uncharacterized protein</fullName>
    </submittedName>
</protein>
<sequence>MTLGAYSFQSCPQQHVSKLPRTWFYCRHPGANSNALSSHVVREATFFTVFLWPNRDETLHRRNAPVGSSSPAAQVPCSSARGAYPFIFVAFLFRVTTKGDTSVIVFEMNSNAKHVRWVRGWTLHLQLV</sequence>
<evidence type="ECO:0000313" key="1">
    <source>
        <dbReference type="EMBL" id="QCD77193.1"/>
    </source>
</evidence>
<gene>
    <name evidence="1" type="ORF">DEO72_LG1g815</name>
</gene>
<name>A0A4D6KL94_VIGUN</name>
<dbReference type="EMBL" id="CP039345">
    <property type="protein sequence ID" value="QCD77193.1"/>
    <property type="molecule type" value="Genomic_DNA"/>
</dbReference>
<dbReference type="AlphaFoldDB" id="A0A4D6KL94"/>
<proteinExistence type="predicted"/>
<dbReference type="Proteomes" id="UP000501690">
    <property type="component" value="Linkage Group LG1"/>
</dbReference>
<evidence type="ECO:0000313" key="2">
    <source>
        <dbReference type="Proteomes" id="UP000501690"/>
    </source>
</evidence>
<keyword evidence="2" id="KW-1185">Reference proteome</keyword>
<accession>A0A4D6KL94</accession>
<reference evidence="1 2" key="1">
    <citation type="submission" date="2019-04" db="EMBL/GenBank/DDBJ databases">
        <title>An improved genome assembly and genetic linkage map for asparagus bean, Vigna unguiculata ssp. sesquipedialis.</title>
        <authorList>
            <person name="Xia Q."/>
            <person name="Zhang R."/>
            <person name="Dong Y."/>
        </authorList>
    </citation>
    <scope>NUCLEOTIDE SEQUENCE [LARGE SCALE GENOMIC DNA]</scope>
    <source>
        <tissue evidence="1">Leaf</tissue>
    </source>
</reference>
<organism evidence="1 2">
    <name type="scientific">Vigna unguiculata</name>
    <name type="common">Cowpea</name>
    <dbReference type="NCBI Taxonomy" id="3917"/>
    <lineage>
        <taxon>Eukaryota</taxon>
        <taxon>Viridiplantae</taxon>
        <taxon>Streptophyta</taxon>
        <taxon>Embryophyta</taxon>
        <taxon>Tracheophyta</taxon>
        <taxon>Spermatophyta</taxon>
        <taxon>Magnoliopsida</taxon>
        <taxon>eudicotyledons</taxon>
        <taxon>Gunneridae</taxon>
        <taxon>Pentapetalae</taxon>
        <taxon>rosids</taxon>
        <taxon>fabids</taxon>
        <taxon>Fabales</taxon>
        <taxon>Fabaceae</taxon>
        <taxon>Papilionoideae</taxon>
        <taxon>50 kb inversion clade</taxon>
        <taxon>NPAAA clade</taxon>
        <taxon>indigoferoid/millettioid clade</taxon>
        <taxon>Phaseoleae</taxon>
        <taxon>Vigna</taxon>
    </lineage>
</organism>